<comment type="caution">
    <text evidence="3">The sequence shown here is derived from an EMBL/GenBank/DDBJ whole genome shotgun (WGS) entry which is preliminary data.</text>
</comment>
<reference evidence="3 4" key="2">
    <citation type="submission" date="2024-09" db="EMBL/GenBank/DDBJ databases">
        <title>Draft genome sequence of Candidatus Magnetaquicoccaceae bacterium FCR-1.</title>
        <authorList>
            <person name="Shimoshige H."/>
            <person name="Shimamura S."/>
            <person name="Taoka A."/>
            <person name="Kobayashi H."/>
            <person name="Maekawa T."/>
        </authorList>
    </citation>
    <scope>NUCLEOTIDE SEQUENCE [LARGE SCALE GENOMIC DNA]</scope>
    <source>
        <strain evidence="3 4">FCR-1</strain>
    </source>
</reference>
<organism evidence="3 4">
    <name type="scientific">Candidatus Magnetaquiglobus chichijimensis</name>
    <dbReference type="NCBI Taxonomy" id="3141448"/>
    <lineage>
        <taxon>Bacteria</taxon>
        <taxon>Pseudomonadati</taxon>
        <taxon>Pseudomonadota</taxon>
        <taxon>Magnetococcia</taxon>
        <taxon>Magnetococcales</taxon>
        <taxon>Candidatus Magnetaquicoccaceae</taxon>
        <taxon>Candidatus Magnetaquiglobus</taxon>
    </lineage>
</organism>
<reference evidence="3 4" key="1">
    <citation type="submission" date="2024-05" db="EMBL/GenBank/DDBJ databases">
        <authorList>
            <consortium name="Candidatus Magnetaquicoccaceae bacterium FCR-1 genome sequencing consortium"/>
            <person name="Shimoshige H."/>
            <person name="Shimamura S."/>
            <person name="Taoka A."/>
            <person name="Kobayashi H."/>
            <person name="Maekawa T."/>
        </authorList>
    </citation>
    <scope>NUCLEOTIDE SEQUENCE [LARGE SCALE GENOMIC DNA]</scope>
    <source>
        <strain evidence="3 4">FCR-1</strain>
    </source>
</reference>
<protein>
    <recommendedName>
        <fullName evidence="2">SWIM-type domain-containing protein</fullName>
    </recommendedName>
</protein>
<keyword evidence="4" id="KW-1185">Reference proteome</keyword>
<dbReference type="PROSITE" id="PS50966">
    <property type="entry name" value="ZF_SWIM"/>
    <property type="match status" value="1"/>
</dbReference>
<proteinExistence type="predicted"/>
<dbReference type="Proteomes" id="UP001628193">
    <property type="component" value="Unassembled WGS sequence"/>
</dbReference>
<gene>
    <name evidence="3" type="ORF">SIID45300_02234</name>
</gene>
<name>A0ABQ0CAI1_9PROT</name>
<evidence type="ECO:0000313" key="4">
    <source>
        <dbReference type="Proteomes" id="UP001628193"/>
    </source>
</evidence>
<keyword evidence="1" id="KW-0479">Metal-binding</keyword>
<feature type="domain" description="SWIM-type" evidence="2">
    <location>
        <begin position="49"/>
        <end position="84"/>
    </location>
</feature>
<accession>A0ABQ0CAI1</accession>
<dbReference type="EMBL" id="BAAFGK010000004">
    <property type="protein sequence ID" value="GAB0057900.1"/>
    <property type="molecule type" value="Genomic_DNA"/>
</dbReference>
<evidence type="ECO:0000313" key="3">
    <source>
        <dbReference type="EMBL" id="GAB0057900.1"/>
    </source>
</evidence>
<dbReference type="Pfam" id="PF04434">
    <property type="entry name" value="SWIM"/>
    <property type="match status" value="1"/>
</dbReference>
<dbReference type="InterPro" id="IPR007527">
    <property type="entry name" value="Znf_SWIM"/>
</dbReference>
<sequence>MTIEGLRRMTSPDAFVKGECYFRDHAVLDLAWQDGALVSMVQGSRHQPYEVRICFDSQGIDDAYCSCPVSNPCKHIVAVLLTCMAHPEGIMQRRSLTEVLRELTLERHLQLWAILLEEDPAFSRKLELLLAKEMAPGTPKPEPEKRPAVIDITPFRREAKAITASLRGRYGDGMGEMIYDRLQVLLTRIEPFLDADDGDSALLALREILDAFTYEWIEMDEEGDISILIDEMGEMIAQALLCADPPLPRRQEWLKALRKWHDEMADYGCEEGANVAIRAAEEGWDLPELNAILRGEFSDTDSDAAHPQDPLARIRMRILALRGRHEERLNLARFYGEFGECAQTLLHLGRADEAERIAMTRMTTPMEMQTLAQQFMTGAMWRAPYESRNVAWHKRMRKGNDFLDDSIWHAGCATMPWLLAITPWPCMPPKRRSWMIAKWGIIWHSNVWPGRCGRRYARACWSEWSATKPPGVPRTIGLPFCCMKDGCMRRSVWRINTGTWMKRCCVQ</sequence>
<evidence type="ECO:0000259" key="2">
    <source>
        <dbReference type="PROSITE" id="PS50966"/>
    </source>
</evidence>
<keyword evidence="1" id="KW-0863">Zinc-finger</keyword>
<evidence type="ECO:0000256" key="1">
    <source>
        <dbReference type="PROSITE-ProRule" id="PRU00325"/>
    </source>
</evidence>
<keyword evidence="1" id="KW-0862">Zinc</keyword>